<dbReference type="InterPro" id="IPR019285">
    <property type="entry name" value="DUF2336"/>
</dbReference>
<organism evidence="1 2">
    <name type="scientific">Labrys wisconsinensis</name>
    <dbReference type="NCBI Taxonomy" id="425677"/>
    <lineage>
        <taxon>Bacteria</taxon>
        <taxon>Pseudomonadati</taxon>
        <taxon>Pseudomonadota</taxon>
        <taxon>Alphaproteobacteria</taxon>
        <taxon>Hyphomicrobiales</taxon>
        <taxon>Xanthobacteraceae</taxon>
        <taxon>Labrys</taxon>
    </lineage>
</organism>
<dbReference type="Proteomes" id="UP001242480">
    <property type="component" value="Unassembled WGS sequence"/>
</dbReference>
<keyword evidence="2" id="KW-1185">Reference proteome</keyword>
<accession>A0ABU0J4F3</accession>
<dbReference type="Pfam" id="PF10098">
    <property type="entry name" value="DUF2336"/>
    <property type="match status" value="1"/>
</dbReference>
<sequence>MSLSLMSLLTELDVAIAQNDPMRHVRSLKSITNLFVTTADSLAETHVDVYDEVMRRFLQVVETQTRASVARVLAPIPNAPKQAVNALARDHISVAAPILAQSQRLTEDDLNEIAREVDQDHLLAISGRKALPASVTDVLVERGDRTVLQSAARNPGAAFSDGGFGALVQRSERDPALQQVVGLRADLPPEHFKLLIEKAAKDVKTLLLHRASRETLGALDKLVQDAATTLDAETPTRRRDYADAVAVVNGLVESGQLNEAAVAGFARAGRFEEAVCALASLSKLPLDAVETTLCADRNGGLVLMLRALNFTWPTLNLALRLRPQGAPGRGDLEAMQREFEGMTPTTARRALRFMIARDGNRARMAA</sequence>
<evidence type="ECO:0000313" key="2">
    <source>
        <dbReference type="Proteomes" id="UP001242480"/>
    </source>
</evidence>
<gene>
    <name evidence="1" type="ORF">QO011_002163</name>
</gene>
<dbReference type="EMBL" id="JAUSVX010000003">
    <property type="protein sequence ID" value="MDQ0469152.1"/>
    <property type="molecule type" value="Genomic_DNA"/>
</dbReference>
<comment type="caution">
    <text evidence="1">The sequence shown here is derived from an EMBL/GenBank/DDBJ whole genome shotgun (WGS) entry which is preliminary data.</text>
</comment>
<dbReference type="RefSeq" id="WP_307271438.1">
    <property type="nucleotide sequence ID" value="NZ_JAUSVX010000003.1"/>
</dbReference>
<proteinExistence type="predicted"/>
<evidence type="ECO:0000313" key="1">
    <source>
        <dbReference type="EMBL" id="MDQ0469152.1"/>
    </source>
</evidence>
<reference evidence="1 2" key="1">
    <citation type="submission" date="2023-07" db="EMBL/GenBank/DDBJ databases">
        <title>Genomic Encyclopedia of Type Strains, Phase IV (KMG-IV): sequencing the most valuable type-strain genomes for metagenomic binning, comparative biology and taxonomic classification.</title>
        <authorList>
            <person name="Goeker M."/>
        </authorList>
    </citation>
    <scope>NUCLEOTIDE SEQUENCE [LARGE SCALE GENOMIC DNA]</scope>
    <source>
        <strain evidence="1 2">DSM 19619</strain>
    </source>
</reference>
<protein>
    <submittedName>
        <fullName evidence="1">Uncharacterized protein (DUF2336 family)</fullName>
    </submittedName>
</protein>
<name>A0ABU0J4F3_9HYPH</name>